<feature type="compositionally biased region" description="Low complexity" evidence="1">
    <location>
        <begin position="50"/>
        <end position="59"/>
    </location>
</feature>
<proteinExistence type="predicted"/>
<feature type="compositionally biased region" description="Acidic residues" evidence="1">
    <location>
        <begin position="60"/>
        <end position="88"/>
    </location>
</feature>
<evidence type="ECO:0000256" key="1">
    <source>
        <dbReference type="SAM" id="MobiDB-lite"/>
    </source>
</evidence>
<dbReference type="AlphaFoldDB" id="A0A834NTJ8"/>
<comment type="caution">
    <text evidence="2">The sequence shown here is derived from an EMBL/GenBank/DDBJ whole genome shotgun (WGS) entry which is preliminary data.</text>
</comment>
<protein>
    <submittedName>
        <fullName evidence="2">Uncharacterized protein</fullName>
    </submittedName>
</protein>
<dbReference type="Proteomes" id="UP000617340">
    <property type="component" value="Unassembled WGS sequence"/>
</dbReference>
<sequence length="94" mass="10713">MFTRARYRDNTLWSSEKGYASLRMETENGISLSISMKRDSCSILEFYLNNNNNGSSSDNNNDEGYDDDDVDNDDDDNDDDDDGDDDDDNKLFIG</sequence>
<name>A0A834NTJ8_VESGE</name>
<dbReference type="EMBL" id="JACSDZ010000001">
    <property type="protein sequence ID" value="KAF7417743.1"/>
    <property type="molecule type" value="Genomic_DNA"/>
</dbReference>
<accession>A0A834NTJ8</accession>
<keyword evidence="3" id="KW-1185">Reference proteome</keyword>
<organism evidence="2 3">
    <name type="scientific">Vespula germanica</name>
    <name type="common">German yellow jacket</name>
    <name type="synonym">Paravespula germanica</name>
    <dbReference type="NCBI Taxonomy" id="30212"/>
    <lineage>
        <taxon>Eukaryota</taxon>
        <taxon>Metazoa</taxon>
        <taxon>Ecdysozoa</taxon>
        <taxon>Arthropoda</taxon>
        <taxon>Hexapoda</taxon>
        <taxon>Insecta</taxon>
        <taxon>Pterygota</taxon>
        <taxon>Neoptera</taxon>
        <taxon>Endopterygota</taxon>
        <taxon>Hymenoptera</taxon>
        <taxon>Apocrita</taxon>
        <taxon>Aculeata</taxon>
        <taxon>Vespoidea</taxon>
        <taxon>Vespidae</taxon>
        <taxon>Vespinae</taxon>
        <taxon>Vespula</taxon>
    </lineage>
</organism>
<feature type="region of interest" description="Disordered" evidence="1">
    <location>
        <begin position="50"/>
        <end position="94"/>
    </location>
</feature>
<gene>
    <name evidence="2" type="ORF">HZH68_000396</name>
</gene>
<reference evidence="2" key="1">
    <citation type="journal article" date="2020" name="G3 (Bethesda)">
        <title>High-Quality Assemblies for Three Invasive Social Wasps from the &lt;i&gt;Vespula&lt;/i&gt; Genus.</title>
        <authorList>
            <person name="Harrop T.W.R."/>
            <person name="Guhlin J."/>
            <person name="McLaughlin G.M."/>
            <person name="Permina E."/>
            <person name="Stockwell P."/>
            <person name="Gilligan J."/>
            <person name="Le Lec M.F."/>
            <person name="Gruber M.A.M."/>
            <person name="Quinn O."/>
            <person name="Lovegrove M."/>
            <person name="Duncan E.J."/>
            <person name="Remnant E.J."/>
            <person name="Van Eeckhoven J."/>
            <person name="Graham B."/>
            <person name="Knapp R.A."/>
            <person name="Langford K.W."/>
            <person name="Kronenberg Z."/>
            <person name="Press M.O."/>
            <person name="Eacker S.M."/>
            <person name="Wilson-Rankin E.E."/>
            <person name="Purcell J."/>
            <person name="Lester P.J."/>
            <person name="Dearden P.K."/>
        </authorList>
    </citation>
    <scope>NUCLEOTIDE SEQUENCE</scope>
    <source>
        <strain evidence="2">Linc-1</strain>
    </source>
</reference>
<evidence type="ECO:0000313" key="3">
    <source>
        <dbReference type="Proteomes" id="UP000617340"/>
    </source>
</evidence>
<evidence type="ECO:0000313" key="2">
    <source>
        <dbReference type="EMBL" id="KAF7417743.1"/>
    </source>
</evidence>